<evidence type="ECO:0000256" key="8">
    <source>
        <dbReference type="ARBA" id="ARBA00023125"/>
    </source>
</evidence>
<dbReference type="GO" id="GO:0006310">
    <property type="term" value="P:DNA recombination"/>
    <property type="evidence" value="ECO:0007669"/>
    <property type="project" value="UniProtKB-UniRule"/>
</dbReference>
<dbReference type="EC" id="5.6.2.3" evidence="15"/>
<comment type="catalytic activity">
    <reaction evidence="14 15">
        <text>ATP + H2O = ADP + phosphate + H(+)</text>
        <dbReference type="Rhea" id="RHEA:13065"/>
        <dbReference type="ChEBI" id="CHEBI:15377"/>
        <dbReference type="ChEBI" id="CHEBI:15378"/>
        <dbReference type="ChEBI" id="CHEBI:30616"/>
        <dbReference type="ChEBI" id="CHEBI:43474"/>
        <dbReference type="ChEBI" id="CHEBI:456216"/>
        <dbReference type="EC" id="5.6.2.3"/>
    </reaction>
</comment>
<dbReference type="InterPro" id="IPR003593">
    <property type="entry name" value="AAA+_ATPase"/>
</dbReference>
<keyword evidence="7 15" id="KW-0067">ATP-binding</keyword>
<evidence type="ECO:0000256" key="5">
    <source>
        <dbReference type="ARBA" id="ARBA00022801"/>
    </source>
</evidence>
<feature type="DNA-binding region" evidence="15">
    <location>
        <begin position="798"/>
        <end position="817"/>
    </location>
</feature>
<dbReference type="CDD" id="cd18037">
    <property type="entry name" value="DEXSc_Pif1_like"/>
    <property type="match status" value="1"/>
</dbReference>
<evidence type="ECO:0000256" key="13">
    <source>
        <dbReference type="ARBA" id="ARBA00023242"/>
    </source>
</evidence>
<dbReference type="InterPro" id="IPR051055">
    <property type="entry name" value="PIF1_helicase"/>
</dbReference>
<dbReference type="GO" id="GO:0006281">
    <property type="term" value="P:DNA repair"/>
    <property type="evidence" value="ECO:0007669"/>
    <property type="project" value="UniProtKB-UniRule"/>
</dbReference>
<keyword evidence="8 15" id="KW-0238">DNA-binding</keyword>
<evidence type="ECO:0000256" key="14">
    <source>
        <dbReference type="ARBA" id="ARBA00048954"/>
    </source>
</evidence>
<evidence type="ECO:0000256" key="11">
    <source>
        <dbReference type="ARBA" id="ARBA00023204"/>
    </source>
</evidence>
<dbReference type="HAMAP" id="MF_03176">
    <property type="entry name" value="PIF1"/>
    <property type="match status" value="1"/>
</dbReference>
<keyword evidence="5 15" id="KW-0378">Hydrolase</keyword>
<reference evidence="18" key="2">
    <citation type="submission" date="2021-01" db="EMBL/GenBank/DDBJ databases">
        <authorList>
            <person name="Schikora-Tamarit M.A."/>
        </authorList>
    </citation>
    <scope>NUCLEOTIDE SEQUENCE</scope>
    <source>
        <strain evidence="18">CBS6341</strain>
    </source>
</reference>
<evidence type="ECO:0000313" key="18">
    <source>
        <dbReference type="EMBL" id="KAH3674545.1"/>
    </source>
</evidence>
<evidence type="ECO:0000256" key="3">
    <source>
        <dbReference type="ARBA" id="ARBA00022741"/>
    </source>
</evidence>
<keyword evidence="9 15" id="KW-0496">Mitochondrion</keyword>
<feature type="region of interest" description="Disordered" evidence="16">
    <location>
        <begin position="251"/>
        <end position="271"/>
    </location>
</feature>
<dbReference type="InterPro" id="IPR010285">
    <property type="entry name" value="DNA_helicase_pif1-like_DEAD"/>
</dbReference>
<comment type="caution">
    <text evidence="18">The sequence shown here is derived from an EMBL/GenBank/DDBJ whole genome shotgun (WGS) entry which is preliminary data.</text>
</comment>
<dbReference type="GO" id="GO:0005524">
    <property type="term" value="F:ATP binding"/>
    <property type="evidence" value="ECO:0007669"/>
    <property type="project" value="UniProtKB-UniRule"/>
</dbReference>
<feature type="binding site" evidence="15">
    <location>
        <begin position="332"/>
        <end position="339"/>
    </location>
    <ligand>
        <name>ATP</name>
        <dbReference type="ChEBI" id="CHEBI:30616"/>
    </ligand>
</feature>
<comment type="cofactor">
    <cofactor evidence="1 15">
        <name>Mg(2+)</name>
        <dbReference type="ChEBI" id="CHEBI:18420"/>
    </cofactor>
</comment>
<evidence type="ECO:0000313" key="19">
    <source>
        <dbReference type="Proteomes" id="UP000769528"/>
    </source>
</evidence>
<feature type="compositionally biased region" description="Basic and acidic residues" evidence="16">
    <location>
        <begin position="1"/>
        <end position="13"/>
    </location>
</feature>
<keyword evidence="13 15" id="KW-0539">Nucleus</keyword>
<dbReference type="FunFam" id="3.40.50.300:FF:001226">
    <property type="entry name" value="ATP-dependent DNA helicase PIF1"/>
    <property type="match status" value="1"/>
</dbReference>
<keyword evidence="10 15" id="KW-0233">DNA recombination</keyword>
<feature type="compositionally biased region" description="Basic and acidic residues" evidence="16">
    <location>
        <begin position="149"/>
        <end position="159"/>
    </location>
</feature>
<evidence type="ECO:0000256" key="6">
    <source>
        <dbReference type="ARBA" id="ARBA00022806"/>
    </source>
</evidence>
<dbReference type="GO" id="GO:0000723">
    <property type="term" value="P:telomere maintenance"/>
    <property type="evidence" value="ECO:0007669"/>
    <property type="project" value="InterPro"/>
</dbReference>
<feature type="region of interest" description="Disordered" evidence="16">
    <location>
        <begin position="135"/>
        <end position="170"/>
    </location>
</feature>
<dbReference type="GO" id="GO:0005739">
    <property type="term" value="C:mitochondrion"/>
    <property type="evidence" value="ECO:0007669"/>
    <property type="project" value="UniProtKB-SubCell"/>
</dbReference>
<organism evidence="18 19">
    <name type="scientific">Wickerhamomyces mucosus</name>
    <dbReference type="NCBI Taxonomy" id="1378264"/>
    <lineage>
        <taxon>Eukaryota</taxon>
        <taxon>Fungi</taxon>
        <taxon>Dikarya</taxon>
        <taxon>Ascomycota</taxon>
        <taxon>Saccharomycotina</taxon>
        <taxon>Saccharomycetes</taxon>
        <taxon>Phaffomycetales</taxon>
        <taxon>Wickerhamomycetaceae</taxon>
        <taxon>Wickerhamomyces</taxon>
    </lineage>
</organism>
<evidence type="ECO:0000256" key="2">
    <source>
        <dbReference type="ARBA" id="ARBA00004604"/>
    </source>
</evidence>
<evidence type="ECO:0000259" key="17">
    <source>
        <dbReference type="SMART" id="SM00382"/>
    </source>
</evidence>
<feature type="compositionally biased region" description="Acidic residues" evidence="16">
    <location>
        <begin position="16"/>
        <end position="26"/>
    </location>
</feature>
<evidence type="ECO:0000256" key="1">
    <source>
        <dbReference type="ARBA" id="ARBA00001946"/>
    </source>
</evidence>
<dbReference type="SMART" id="SM00382">
    <property type="entry name" value="AAA"/>
    <property type="match status" value="1"/>
</dbReference>
<feature type="domain" description="AAA+ ATPase" evidence="17">
    <location>
        <begin position="324"/>
        <end position="635"/>
    </location>
</feature>
<comment type="subunit">
    <text evidence="15">Monomer.</text>
</comment>
<dbReference type="Proteomes" id="UP000769528">
    <property type="component" value="Unassembled WGS sequence"/>
</dbReference>
<dbReference type="AlphaFoldDB" id="A0A9P8PN42"/>
<dbReference type="InterPro" id="IPR048293">
    <property type="entry name" value="PIF1_RRM3_pfh1"/>
</dbReference>
<feature type="compositionally biased region" description="Low complexity" evidence="16">
    <location>
        <begin position="63"/>
        <end position="72"/>
    </location>
</feature>
<proteinExistence type="inferred from homology"/>
<dbReference type="SUPFAM" id="SSF52540">
    <property type="entry name" value="P-loop containing nucleoside triphosphate hydrolases"/>
    <property type="match status" value="2"/>
</dbReference>
<dbReference type="OrthoDB" id="432234at2759"/>
<gene>
    <name evidence="15" type="primary">PIF1</name>
    <name evidence="18" type="ORF">WICMUC_003222</name>
</gene>
<reference evidence="18" key="1">
    <citation type="journal article" date="2021" name="Open Biol.">
        <title>Shared evolutionary footprints suggest mitochondrial oxidative damage underlies multiple complex I losses in fungi.</title>
        <authorList>
            <person name="Schikora-Tamarit M.A."/>
            <person name="Marcet-Houben M."/>
            <person name="Nosek J."/>
            <person name="Gabaldon T."/>
        </authorList>
    </citation>
    <scope>NUCLEOTIDE SEQUENCE</scope>
    <source>
        <strain evidence="18">CBS6341</strain>
    </source>
</reference>
<dbReference type="GO" id="GO:0043139">
    <property type="term" value="F:5'-3' DNA helicase activity"/>
    <property type="evidence" value="ECO:0007669"/>
    <property type="project" value="UniProtKB-UniRule"/>
</dbReference>
<feature type="region of interest" description="Disordered" evidence="16">
    <location>
        <begin position="1"/>
        <end position="94"/>
    </location>
</feature>
<evidence type="ECO:0000256" key="10">
    <source>
        <dbReference type="ARBA" id="ARBA00023172"/>
    </source>
</evidence>
<evidence type="ECO:0000256" key="16">
    <source>
        <dbReference type="SAM" id="MobiDB-lite"/>
    </source>
</evidence>
<protein>
    <recommendedName>
        <fullName evidence="15">ATP-dependent DNA helicase PIF1</fullName>
        <ecNumber evidence="15">5.6.2.3</ecNumber>
    </recommendedName>
    <alternativeName>
        <fullName evidence="15">DNA 5'-3' helicase PIF1</fullName>
    </alternativeName>
    <alternativeName>
        <fullName evidence="15">DNA repair and recombination helicase PIF1</fullName>
    </alternativeName>
</protein>
<keyword evidence="4 15" id="KW-0227">DNA damage</keyword>
<comment type="function">
    <text evidence="15">DNA-dependent ATPase and 5'-3' DNA helicase required for the maintenance of both mitochondrial and nuclear genome stability.</text>
</comment>
<dbReference type="GO" id="GO:0016787">
    <property type="term" value="F:hydrolase activity"/>
    <property type="evidence" value="ECO:0007669"/>
    <property type="project" value="UniProtKB-KW"/>
</dbReference>
<keyword evidence="6 15" id="KW-0347">Helicase</keyword>
<evidence type="ECO:0000256" key="9">
    <source>
        <dbReference type="ARBA" id="ARBA00023128"/>
    </source>
</evidence>
<dbReference type="CDD" id="cd18809">
    <property type="entry name" value="SF1_C_RecD"/>
    <property type="match status" value="1"/>
</dbReference>
<evidence type="ECO:0000256" key="4">
    <source>
        <dbReference type="ARBA" id="ARBA00022763"/>
    </source>
</evidence>
<feature type="compositionally biased region" description="Polar residues" evidence="16">
    <location>
        <begin position="160"/>
        <end position="170"/>
    </location>
</feature>
<keyword evidence="3 15" id="KW-0547">Nucleotide-binding</keyword>
<sequence length="947" mass="107460">MSQRKREIDKDQILIDLDEPFSDEDSFSQSFSKSLAIDTKNLNDNPIEEPFKIDEVDFESDFSDSPKSSSSKMEIRKPSGQQIQRSQEMKKTKRTSINLDDFFSDEEDLEIMNLLKQQEPPILNTEINNNRSAVRSTGLLPSGNNIVESKSDNGRKVHDSSFNISAPETSSPLYHRTETLFRRNPLNNSQLQLNEKTPAYEKNVLGADISNQPLEQSTQLDMREMLYPKMSDYENRYKVIDVPKSIIDSMPPPKPKFKLDDPSVNKGKRKSKANSELLLMTQKPNLTNSAHSKAKVPGIQNAPKTVQPFSLSEEQQHVAELVLQGSSLFYTGSAGTGKSVLLRSLIKRLKQKYRGEGEVAITASTGLAACNIGGITLHSFSGIGLGNESVENLIKKIKRSKKSANRWRNVKVLIVDEISMIDAELFDKLDEIGCSLRRNDRPFGGIQVICCGDFFQLPPVFKTENRWTTTKQENTFNEKTEATFCFESHSWGRTMKHTIILRQVFRQKGDLEFIDMLNDMRLGKVSSHSLEKFRELERPLPKDDIEPAELYSTRSEVERANNQRLKNLKSQLEVYNSNDGGTLVDLDVRERLLANFIAPQRLELKKGAQVMMLKNLDESLVNGSLGKVIDFIDKDTYLTYQKLEENPNLDNYKIEAAIENNLARARDVNKKESPDLLDENYHHEELEDTIFGFLNEINTTDAEVLKDIQSKKELMNKLNSSSMGSKLPLVRFLTPDGQSRCVLVSPETWSVEDERQQPLVTRTQLPLMLAWALSIHKSQGQTLPKVRVNLKRVFEKGQAYVAISRAVSRDGLQVLNFDPNKVFAHPKVIEFYNNLQTTADILNESKPPAMLESQDAIAEEATDEDEFFDASYQIPVNAGRDVHSIRVSGEHDSLALQSFNHDTSEEIKLNKRRRVLKKPTNFGSSDSDLSYAEPVSRIYMNDTSNVR</sequence>
<keyword evidence="11 15" id="KW-0234">DNA repair</keyword>
<comment type="subcellular location">
    <subcellularLocation>
        <location evidence="2">Nucleus</location>
        <location evidence="2">Nucleolus</location>
    </subcellularLocation>
    <subcellularLocation>
        <location evidence="15">Nucleus</location>
    </subcellularLocation>
    <subcellularLocation>
        <location evidence="15">Mitochondrion</location>
    </subcellularLocation>
</comment>
<evidence type="ECO:0000256" key="7">
    <source>
        <dbReference type="ARBA" id="ARBA00022840"/>
    </source>
</evidence>
<dbReference type="Pfam" id="PF21530">
    <property type="entry name" value="Pif1_2B_dom"/>
    <property type="match status" value="1"/>
</dbReference>
<name>A0A9P8PN42_9ASCO</name>
<keyword evidence="19" id="KW-1185">Reference proteome</keyword>
<accession>A0A9P8PN42</accession>
<dbReference type="InterPro" id="IPR049163">
    <property type="entry name" value="Pif1-like_2B_dom"/>
</dbReference>
<keyword evidence="12 15" id="KW-0413">Isomerase</keyword>
<evidence type="ECO:0000256" key="12">
    <source>
        <dbReference type="ARBA" id="ARBA00023235"/>
    </source>
</evidence>
<comment type="similarity">
    <text evidence="15">Belongs to the helicase family. PIF1 subfamily.</text>
</comment>
<dbReference type="EMBL" id="JAEUBF010000846">
    <property type="protein sequence ID" value="KAH3674545.1"/>
    <property type="molecule type" value="Genomic_DNA"/>
</dbReference>
<dbReference type="PANTHER" id="PTHR47642:SF5">
    <property type="entry name" value="ATP-DEPENDENT DNA HELICASE"/>
    <property type="match status" value="1"/>
</dbReference>
<dbReference type="PANTHER" id="PTHR47642">
    <property type="entry name" value="ATP-DEPENDENT DNA HELICASE"/>
    <property type="match status" value="1"/>
</dbReference>
<dbReference type="Pfam" id="PF05970">
    <property type="entry name" value="PIF1"/>
    <property type="match status" value="1"/>
</dbReference>
<dbReference type="InterPro" id="IPR027417">
    <property type="entry name" value="P-loop_NTPase"/>
</dbReference>
<dbReference type="GO" id="GO:0005730">
    <property type="term" value="C:nucleolus"/>
    <property type="evidence" value="ECO:0007669"/>
    <property type="project" value="UniProtKB-SubCell"/>
</dbReference>
<evidence type="ECO:0000256" key="15">
    <source>
        <dbReference type="HAMAP-Rule" id="MF_03176"/>
    </source>
</evidence>
<dbReference type="Gene3D" id="3.40.50.300">
    <property type="entry name" value="P-loop containing nucleotide triphosphate hydrolases"/>
    <property type="match status" value="1"/>
</dbReference>
<dbReference type="GO" id="GO:0003697">
    <property type="term" value="F:single-stranded DNA binding"/>
    <property type="evidence" value="ECO:0007669"/>
    <property type="project" value="UniProtKB-ARBA"/>
</dbReference>